<evidence type="ECO:0000313" key="8">
    <source>
        <dbReference type="Proteomes" id="UP001183610"/>
    </source>
</evidence>
<keyword evidence="5" id="KW-0449">Lipoprotein</keyword>
<keyword evidence="2 6" id="KW-0732">Signal</keyword>
<protein>
    <submittedName>
        <fullName evidence="7">Sugar ABC transporter substrate-binding protein</fullName>
    </submittedName>
</protein>
<dbReference type="PANTHER" id="PTHR43649:SF33">
    <property type="entry name" value="POLYGALACTURONAN_RHAMNOGALACTURONAN-BINDING PROTEIN YTCQ"/>
    <property type="match status" value="1"/>
</dbReference>
<evidence type="ECO:0000256" key="4">
    <source>
        <dbReference type="ARBA" id="ARBA00023139"/>
    </source>
</evidence>
<evidence type="ECO:0000256" key="3">
    <source>
        <dbReference type="ARBA" id="ARBA00023136"/>
    </source>
</evidence>
<dbReference type="PROSITE" id="PS51318">
    <property type="entry name" value="TAT"/>
    <property type="match status" value="1"/>
</dbReference>
<dbReference type="InterPro" id="IPR050490">
    <property type="entry name" value="Bact_solute-bd_prot1"/>
</dbReference>
<feature type="signal peptide" evidence="6">
    <location>
        <begin position="1"/>
        <end position="26"/>
    </location>
</feature>
<name>A0ABU2R187_9ACTN</name>
<sequence length="445" mass="47614">MSRHGFRSLRALVGAVAAFASLAAVAACGGPSAEAPAEGTRAHPVTVSFWAWTKGSQQVADEFNRTHDTIKVKFEEIPSGGLGGYPKITNALKAGIAPDVLSIEYPSLAQFVSQGSLKDISAYMTPDVKKQFLPQTIELTTMGDKNWAVPSDAAPQVFYYRKDLFEKYGIEPPKTWADFRTAARQVRKAAPKARLATFFADDPSFFQTMAWQAGAQWFSTEDGSWKVDTGDPATKKVAAYWQGMIKDGLVSTAPSYSPEWTSSLKAGTTLGYLGASWSAGTLAGIVPEQKGKWAAMPMPSWDAARPSSGMSQGSTFAISKDSRKTKAAMEFILWMSTSPDSIKARVTASTSTAFPAARALVPVARKAIDTSFYGGADLYGLYEKSAATINPDWLWGPTAAANNTLHDQLQAVVSGEKSLTGAVATTQRATVDALRKSGLKVEDGS</sequence>
<dbReference type="PROSITE" id="PS51257">
    <property type="entry name" value="PROKAR_LIPOPROTEIN"/>
    <property type="match status" value="1"/>
</dbReference>
<dbReference type="CDD" id="cd13585">
    <property type="entry name" value="PBP2_TMBP_like"/>
    <property type="match status" value="1"/>
</dbReference>
<dbReference type="InterPro" id="IPR006059">
    <property type="entry name" value="SBP"/>
</dbReference>
<keyword evidence="1" id="KW-1003">Cell membrane</keyword>
<evidence type="ECO:0000256" key="6">
    <source>
        <dbReference type="SAM" id="SignalP"/>
    </source>
</evidence>
<proteinExistence type="predicted"/>
<dbReference type="Gene3D" id="3.40.190.10">
    <property type="entry name" value="Periplasmic binding protein-like II"/>
    <property type="match status" value="1"/>
</dbReference>
<keyword evidence="3" id="KW-0472">Membrane</keyword>
<gene>
    <name evidence="7" type="ORF">RM698_08815</name>
</gene>
<accession>A0ABU2R187</accession>
<evidence type="ECO:0000256" key="2">
    <source>
        <dbReference type="ARBA" id="ARBA00022729"/>
    </source>
</evidence>
<reference evidence="8" key="1">
    <citation type="submission" date="2023-07" db="EMBL/GenBank/DDBJ databases">
        <title>30 novel species of actinomycetes from the DSMZ collection.</title>
        <authorList>
            <person name="Nouioui I."/>
        </authorList>
    </citation>
    <scope>NUCLEOTIDE SEQUENCE [LARGE SCALE GENOMIC DNA]</scope>
    <source>
        <strain evidence="8">DSM 41979</strain>
    </source>
</reference>
<keyword evidence="8" id="KW-1185">Reference proteome</keyword>
<evidence type="ECO:0000256" key="5">
    <source>
        <dbReference type="ARBA" id="ARBA00023288"/>
    </source>
</evidence>
<dbReference type="InterPro" id="IPR006311">
    <property type="entry name" value="TAT_signal"/>
</dbReference>
<dbReference type="PANTHER" id="PTHR43649">
    <property type="entry name" value="ARABINOSE-BINDING PROTEIN-RELATED"/>
    <property type="match status" value="1"/>
</dbReference>
<evidence type="ECO:0000256" key="1">
    <source>
        <dbReference type="ARBA" id="ARBA00022475"/>
    </source>
</evidence>
<dbReference type="SUPFAM" id="SSF53850">
    <property type="entry name" value="Periplasmic binding protein-like II"/>
    <property type="match status" value="1"/>
</dbReference>
<dbReference type="EMBL" id="JAVRET010000015">
    <property type="protein sequence ID" value="MDT0409154.1"/>
    <property type="molecule type" value="Genomic_DNA"/>
</dbReference>
<evidence type="ECO:0000313" key="7">
    <source>
        <dbReference type="EMBL" id="MDT0409154.1"/>
    </source>
</evidence>
<dbReference type="RefSeq" id="WP_010266037.1">
    <property type="nucleotide sequence ID" value="NZ_JAVRET010000015.1"/>
</dbReference>
<dbReference type="Pfam" id="PF01547">
    <property type="entry name" value="SBP_bac_1"/>
    <property type="match status" value="1"/>
</dbReference>
<keyword evidence="4" id="KW-0564">Palmitate</keyword>
<dbReference type="Proteomes" id="UP001183610">
    <property type="component" value="Unassembled WGS sequence"/>
</dbReference>
<feature type="chain" id="PRO_5045528695" evidence="6">
    <location>
        <begin position="27"/>
        <end position="445"/>
    </location>
</feature>
<organism evidence="7 8">
    <name type="scientific">Streptomyces evansiae</name>
    <dbReference type="NCBI Taxonomy" id="3075535"/>
    <lineage>
        <taxon>Bacteria</taxon>
        <taxon>Bacillati</taxon>
        <taxon>Actinomycetota</taxon>
        <taxon>Actinomycetes</taxon>
        <taxon>Kitasatosporales</taxon>
        <taxon>Streptomycetaceae</taxon>
        <taxon>Streptomyces</taxon>
    </lineage>
</organism>
<comment type="caution">
    <text evidence="7">The sequence shown here is derived from an EMBL/GenBank/DDBJ whole genome shotgun (WGS) entry which is preliminary data.</text>
</comment>